<feature type="domain" description="ABM" evidence="1">
    <location>
        <begin position="2"/>
        <end position="92"/>
    </location>
</feature>
<keyword evidence="2" id="KW-0503">Monooxygenase</keyword>
<dbReference type="PROSITE" id="PS51725">
    <property type="entry name" value="ABM"/>
    <property type="match status" value="1"/>
</dbReference>
<sequence>MILTIAEIHIRAGCADAFVDASRSAIEHILASPGCRSAKLTRSVEDPCRYLVITEWDSLESHTQQFYYSEHLVNWRTAVSEFFDEPPMVEHVSEVLDARGEL</sequence>
<dbReference type="Proteomes" id="UP000585638">
    <property type="component" value="Unassembled WGS sequence"/>
</dbReference>
<accession>A0A7W9KML1</accession>
<evidence type="ECO:0000259" key="1">
    <source>
        <dbReference type="PROSITE" id="PS51725"/>
    </source>
</evidence>
<name>A0A7W9KML1_9PSEU</name>
<organism evidence="2 3">
    <name type="scientific">Kutzneria kofuensis</name>
    <dbReference type="NCBI Taxonomy" id="103725"/>
    <lineage>
        <taxon>Bacteria</taxon>
        <taxon>Bacillati</taxon>
        <taxon>Actinomycetota</taxon>
        <taxon>Actinomycetes</taxon>
        <taxon>Pseudonocardiales</taxon>
        <taxon>Pseudonocardiaceae</taxon>
        <taxon>Kutzneria</taxon>
    </lineage>
</organism>
<dbReference type="Pfam" id="PF03992">
    <property type="entry name" value="ABM"/>
    <property type="match status" value="1"/>
</dbReference>
<dbReference type="InterPro" id="IPR011008">
    <property type="entry name" value="Dimeric_a/b-barrel"/>
</dbReference>
<dbReference type="AlphaFoldDB" id="A0A7W9KML1"/>
<dbReference type="InterPro" id="IPR007138">
    <property type="entry name" value="ABM_dom"/>
</dbReference>
<dbReference type="SUPFAM" id="SSF54909">
    <property type="entry name" value="Dimeric alpha+beta barrel"/>
    <property type="match status" value="1"/>
</dbReference>
<evidence type="ECO:0000313" key="2">
    <source>
        <dbReference type="EMBL" id="MBB5894604.1"/>
    </source>
</evidence>
<proteinExistence type="predicted"/>
<dbReference type="RefSeq" id="WP_184866504.1">
    <property type="nucleotide sequence ID" value="NZ_BAAAWY010000059.1"/>
</dbReference>
<protein>
    <submittedName>
        <fullName evidence="2">Quinol monooxygenase YgiN</fullName>
    </submittedName>
</protein>
<comment type="caution">
    <text evidence="2">The sequence shown here is derived from an EMBL/GenBank/DDBJ whole genome shotgun (WGS) entry which is preliminary data.</text>
</comment>
<keyword evidence="3" id="KW-1185">Reference proteome</keyword>
<evidence type="ECO:0000313" key="3">
    <source>
        <dbReference type="Proteomes" id="UP000585638"/>
    </source>
</evidence>
<dbReference type="EMBL" id="JACHIR010000001">
    <property type="protein sequence ID" value="MBB5894604.1"/>
    <property type="molecule type" value="Genomic_DNA"/>
</dbReference>
<dbReference type="Gene3D" id="3.30.70.100">
    <property type="match status" value="1"/>
</dbReference>
<gene>
    <name evidence="2" type="ORF">BJ998_005800</name>
</gene>
<keyword evidence="2" id="KW-0560">Oxidoreductase</keyword>
<reference evidence="2 3" key="1">
    <citation type="submission" date="2020-08" db="EMBL/GenBank/DDBJ databases">
        <title>Sequencing the genomes of 1000 actinobacteria strains.</title>
        <authorList>
            <person name="Klenk H.-P."/>
        </authorList>
    </citation>
    <scope>NUCLEOTIDE SEQUENCE [LARGE SCALE GENOMIC DNA]</scope>
    <source>
        <strain evidence="2 3">DSM 43851</strain>
    </source>
</reference>
<dbReference type="GO" id="GO:0004497">
    <property type="term" value="F:monooxygenase activity"/>
    <property type="evidence" value="ECO:0007669"/>
    <property type="project" value="UniProtKB-KW"/>
</dbReference>